<gene>
    <name evidence="1" type="ORF">EJ08DRAFT_581362</name>
</gene>
<protein>
    <submittedName>
        <fullName evidence="1">Uncharacterized protein</fullName>
    </submittedName>
</protein>
<dbReference type="Proteomes" id="UP000800235">
    <property type="component" value="Unassembled WGS sequence"/>
</dbReference>
<dbReference type="PANTHER" id="PTHR35896:SF3">
    <property type="entry name" value="MAJOR FACILITATOR SUPERFAMILY TRANSPORTER"/>
    <property type="match status" value="1"/>
</dbReference>
<proteinExistence type="predicted"/>
<sequence length="140" mass="16208">MVCGSTPAEARALGCKFDIMSFAWTPSQCYDHDFSQKFLKEQGPWIFYLDHNATHPLAFDTLSNYEIVWTEHSYHVVHCLYAWERIHQAYLKEDRLLPKEMGSINHTEHCIGLLEDVEGAPRRKVNAIAYLVYDGCIDLN</sequence>
<accession>A0A9P4U1N6</accession>
<evidence type="ECO:0000313" key="1">
    <source>
        <dbReference type="EMBL" id="KAF2434839.1"/>
    </source>
</evidence>
<evidence type="ECO:0000313" key="2">
    <source>
        <dbReference type="Proteomes" id="UP000800235"/>
    </source>
</evidence>
<dbReference type="OrthoDB" id="3501153at2759"/>
<dbReference type="AlphaFoldDB" id="A0A9P4U1N6"/>
<dbReference type="EMBL" id="MU007015">
    <property type="protein sequence ID" value="KAF2434839.1"/>
    <property type="molecule type" value="Genomic_DNA"/>
</dbReference>
<organism evidence="1 2">
    <name type="scientific">Tothia fuscella</name>
    <dbReference type="NCBI Taxonomy" id="1048955"/>
    <lineage>
        <taxon>Eukaryota</taxon>
        <taxon>Fungi</taxon>
        <taxon>Dikarya</taxon>
        <taxon>Ascomycota</taxon>
        <taxon>Pezizomycotina</taxon>
        <taxon>Dothideomycetes</taxon>
        <taxon>Pleosporomycetidae</taxon>
        <taxon>Venturiales</taxon>
        <taxon>Cylindrosympodiaceae</taxon>
        <taxon>Tothia</taxon>
    </lineage>
</organism>
<name>A0A9P4U1N6_9PEZI</name>
<dbReference type="PANTHER" id="PTHR35896">
    <property type="entry name" value="IG-LIKE DOMAIN-CONTAINING PROTEIN"/>
    <property type="match status" value="1"/>
</dbReference>
<dbReference type="InterPro" id="IPR053008">
    <property type="entry name" value="Phomopsin_biosynth_assoc"/>
</dbReference>
<keyword evidence="2" id="KW-1185">Reference proteome</keyword>
<reference evidence="1" key="1">
    <citation type="journal article" date="2020" name="Stud. Mycol.">
        <title>101 Dothideomycetes genomes: a test case for predicting lifestyles and emergence of pathogens.</title>
        <authorList>
            <person name="Haridas S."/>
            <person name="Albert R."/>
            <person name="Binder M."/>
            <person name="Bloem J."/>
            <person name="Labutti K."/>
            <person name="Salamov A."/>
            <person name="Andreopoulos B."/>
            <person name="Baker S."/>
            <person name="Barry K."/>
            <person name="Bills G."/>
            <person name="Bluhm B."/>
            <person name="Cannon C."/>
            <person name="Castanera R."/>
            <person name="Culley D."/>
            <person name="Daum C."/>
            <person name="Ezra D."/>
            <person name="Gonzalez J."/>
            <person name="Henrissat B."/>
            <person name="Kuo A."/>
            <person name="Liang C."/>
            <person name="Lipzen A."/>
            <person name="Lutzoni F."/>
            <person name="Magnuson J."/>
            <person name="Mondo S."/>
            <person name="Nolan M."/>
            <person name="Ohm R."/>
            <person name="Pangilinan J."/>
            <person name="Park H.-J."/>
            <person name="Ramirez L."/>
            <person name="Alfaro M."/>
            <person name="Sun H."/>
            <person name="Tritt A."/>
            <person name="Yoshinaga Y."/>
            <person name="Zwiers L.-H."/>
            <person name="Turgeon B."/>
            <person name="Goodwin S."/>
            <person name="Spatafora J."/>
            <person name="Crous P."/>
            <person name="Grigoriev I."/>
        </authorList>
    </citation>
    <scope>NUCLEOTIDE SEQUENCE</scope>
    <source>
        <strain evidence="1">CBS 130266</strain>
    </source>
</reference>
<comment type="caution">
    <text evidence="1">The sequence shown here is derived from an EMBL/GenBank/DDBJ whole genome shotgun (WGS) entry which is preliminary data.</text>
</comment>